<evidence type="ECO:0000256" key="1">
    <source>
        <dbReference type="ARBA" id="ARBA00001946"/>
    </source>
</evidence>
<dbReference type="PANTHER" id="PTHR12358:SF106">
    <property type="entry name" value="LIPID KINASE YEGS"/>
    <property type="match status" value="1"/>
</dbReference>
<keyword evidence="5 10" id="KW-0418">Kinase</keyword>
<dbReference type="InterPro" id="IPR016064">
    <property type="entry name" value="NAD/diacylglycerol_kinase_sf"/>
</dbReference>
<keyword evidence="4" id="KW-0547">Nucleotide-binding</keyword>
<keyword evidence="7" id="KW-0594">Phospholipid biosynthesis</keyword>
<dbReference type="PROSITE" id="PS50146">
    <property type="entry name" value="DAGK"/>
    <property type="match status" value="1"/>
</dbReference>
<accession>A0A939QH46</accession>
<evidence type="ECO:0000256" key="7">
    <source>
        <dbReference type="ARBA" id="ARBA00023209"/>
    </source>
</evidence>
<keyword evidence="3" id="KW-0808">Transferase</keyword>
<dbReference type="InterPro" id="IPR017438">
    <property type="entry name" value="ATP-NAD_kinase_N"/>
</dbReference>
<evidence type="ECO:0000313" key="11">
    <source>
        <dbReference type="Proteomes" id="UP000680132"/>
    </source>
</evidence>
<dbReference type="InterPro" id="IPR001206">
    <property type="entry name" value="Diacylglycerol_kinase_cat_dom"/>
</dbReference>
<evidence type="ECO:0000259" key="9">
    <source>
        <dbReference type="PROSITE" id="PS50146"/>
    </source>
</evidence>
<comment type="caution">
    <text evidence="10">The sequence shown here is derived from an EMBL/GenBank/DDBJ whole genome shotgun (WGS) entry which is preliminary data.</text>
</comment>
<organism evidence="10 11">
    <name type="scientific">Microbacterium stercoris</name>
    <dbReference type="NCBI Taxonomy" id="2820289"/>
    <lineage>
        <taxon>Bacteria</taxon>
        <taxon>Bacillati</taxon>
        <taxon>Actinomycetota</taxon>
        <taxon>Actinomycetes</taxon>
        <taxon>Micrococcales</taxon>
        <taxon>Microbacteriaceae</taxon>
        <taxon>Microbacterium</taxon>
    </lineage>
</organism>
<keyword evidence="7" id="KW-0444">Lipid biosynthesis</keyword>
<dbReference type="Proteomes" id="UP000680132">
    <property type="component" value="Unassembled WGS sequence"/>
</dbReference>
<dbReference type="Pfam" id="PF19279">
    <property type="entry name" value="YegS_C"/>
    <property type="match status" value="1"/>
</dbReference>
<comment type="similarity">
    <text evidence="2">Belongs to the diacylglycerol/lipid kinase family.</text>
</comment>
<gene>
    <name evidence="10" type="ORF">J5V96_00270</name>
</gene>
<keyword evidence="6" id="KW-0067">ATP-binding</keyword>
<dbReference type="SUPFAM" id="SSF111331">
    <property type="entry name" value="NAD kinase/diacylglycerol kinase-like"/>
    <property type="match status" value="1"/>
</dbReference>
<dbReference type="GO" id="GO:0005886">
    <property type="term" value="C:plasma membrane"/>
    <property type="evidence" value="ECO:0007669"/>
    <property type="project" value="TreeGrafter"/>
</dbReference>
<dbReference type="EMBL" id="JAGFOA010000001">
    <property type="protein sequence ID" value="MBO3661940.1"/>
    <property type="molecule type" value="Genomic_DNA"/>
</dbReference>
<dbReference type="GO" id="GO:0004143">
    <property type="term" value="F:ATP-dependent diacylglycerol kinase activity"/>
    <property type="evidence" value="ECO:0007669"/>
    <property type="project" value="TreeGrafter"/>
</dbReference>
<evidence type="ECO:0000256" key="5">
    <source>
        <dbReference type="ARBA" id="ARBA00022777"/>
    </source>
</evidence>
<reference evidence="10" key="1">
    <citation type="submission" date="2021-03" db="EMBL/GenBank/DDBJ databases">
        <title>Microbacterium sp. nov., a novel actinobacterium isolated from cow dung.</title>
        <authorList>
            <person name="Zhang L."/>
        </authorList>
    </citation>
    <scope>NUCLEOTIDE SEQUENCE</scope>
    <source>
        <strain evidence="10">NEAU-LLB</strain>
    </source>
</reference>
<keyword evidence="8" id="KW-1208">Phospholipid metabolism</keyword>
<evidence type="ECO:0000256" key="6">
    <source>
        <dbReference type="ARBA" id="ARBA00022840"/>
    </source>
</evidence>
<comment type="cofactor">
    <cofactor evidence="1">
        <name>Mg(2+)</name>
        <dbReference type="ChEBI" id="CHEBI:18420"/>
    </cofactor>
</comment>
<name>A0A939QH46_9MICO</name>
<dbReference type="Gene3D" id="3.40.50.10330">
    <property type="entry name" value="Probable inorganic polyphosphate/atp-NAD kinase, domain 1"/>
    <property type="match status" value="1"/>
</dbReference>
<evidence type="ECO:0000313" key="10">
    <source>
        <dbReference type="EMBL" id="MBO3661940.1"/>
    </source>
</evidence>
<evidence type="ECO:0000256" key="8">
    <source>
        <dbReference type="ARBA" id="ARBA00023264"/>
    </source>
</evidence>
<dbReference type="GO" id="GO:0005524">
    <property type="term" value="F:ATP binding"/>
    <property type="evidence" value="ECO:0007669"/>
    <property type="project" value="UniProtKB-KW"/>
</dbReference>
<proteinExistence type="inferred from homology"/>
<keyword evidence="11" id="KW-1185">Reference proteome</keyword>
<keyword evidence="7" id="KW-0443">Lipid metabolism</keyword>
<dbReference type="InterPro" id="IPR045540">
    <property type="entry name" value="YegS/DAGK_C"/>
</dbReference>
<dbReference type="PANTHER" id="PTHR12358">
    <property type="entry name" value="SPHINGOSINE KINASE"/>
    <property type="match status" value="1"/>
</dbReference>
<feature type="domain" description="DAGKc" evidence="9">
    <location>
        <begin position="1"/>
        <end position="128"/>
    </location>
</feature>
<dbReference type="Pfam" id="PF00781">
    <property type="entry name" value="DAGK_cat"/>
    <property type="match status" value="1"/>
</dbReference>
<dbReference type="Gene3D" id="2.60.200.40">
    <property type="match status" value="1"/>
</dbReference>
<evidence type="ECO:0000256" key="2">
    <source>
        <dbReference type="ARBA" id="ARBA00005983"/>
    </source>
</evidence>
<evidence type="ECO:0000256" key="4">
    <source>
        <dbReference type="ARBA" id="ARBA00022741"/>
    </source>
</evidence>
<dbReference type="AlphaFoldDB" id="A0A939QH46"/>
<evidence type="ECO:0000256" key="3">
    <source>
        <dbReference type="ARBA" id="ARBA00022679"/>
    </source>
</evidence>
<sequence>MVVNPAAGGGTAKEVGASFARTVVDAGCEIVGLSALSADVALSNVRGALRDIDALVVVGGDGMVHLGVQAVAQTDVPLGLIPVGTGNDFAAATGVPLVPADAIAAVMRRVVDGTAPRSLDLLRVEGAGVEGGAPRWVAGAVSAGLDAAVNARANRMRFPKGASKYVVAAVREILSYRSWGYRLQVEGVDLTPPLRAGLERFPGVMIESSAVAGEHHLRWESRGALVTAANTSTIGGGIRVAPDALLDDGLLDLILARDVGALTAGKLFPLMIAGKHLQSEDLRAVRARTVTMESSDAPADWPAVYGDGERIGTLPVRVEVAPGALRLLA</sequence>
<dbReference type="SMART" id="SM00046">
    <property type="entry name" value="DAGKc"/>
    <property type="match status" value="1"/>
</dbReference>
<protein>
    <submittedName>
        <fullName evidence="10">Diacylglycerol kinase</fullName>
    </submittedName>
</protein>
<dbReference type="GO" id="GO:0008654">
    <property type="term" value="P:phospholipid biosynthetic process"/>
    <property type="evidence" value="ECO:0007669"/>
    <property type="project" value="UniProtKB-KW"/>
</dbReference>
<dbReference type="InterPro" id="IPR050187">
    <property type="entry name" value="Lipid_Phosphate_FormReg"/>
</dbReference>